<dbReference type="Proteomes" id="UP000007798">
    <property type="component" value="Unassembled WGS sequence"/>
</dbReference>
<evidence type="ECO:0000313" key="2">
    <source>
        <dbReference type="EMBL" id="KRF97783.1"/>
    </source>
</evidence>
<name>A0A0Q9WPL0_DROWI</name>
<dbReference type="PANTHER" id="PTHR36135:SF1">
    <property type="entry name" value="FIBROUS SHEATH CABYR-BINDING PROTEIN"/>
    <property type="match status" value="1"/>
</dbReference>
<sequence length="573" mass="64942">MDQPSDGVTWLANSIRIDISIYKVFLIAFAVIAAVAADVSHLPSNEYLPPVVQESQIVVSPSNEYLPPVDTQPAHELADDGYRYKTHKRVVLRRHRRDVSHLPSNEYLPPVQAAPSNEYLPPVQVAAPAPIQLADDGYRYKTHKRVVIRRHRRDVSHLPSNEYLPPVQETVEVAAPSNEYLAPVEAPVESAVLADDGYRYKTHKRVVLRRHRRDVSHLPSNEYLPPVQETVEVAAPSNEYLAPVEAPVESAVLADDGYRYKTHKRVVLRRHRRDVSHLPSNEYLPPVQETVEVAAPSNEYLAPVEAPVESAVLADDGYRYKTHKRVVLRRHRRDVSHLPSNEYLPPVQETVEVAAPSNEYLAPVEAPVESAVLADDGYRYKTHKRVVLRRHRRDVSHLPSNEYLPPVQETVEVAAPSNEYLAPVEAPVESAVLADDGYRYKTHKRVVLRRHRRDVSHLPSNEYLPPVQETVEVAAPSNEYLAPVEAPVESAVLADDGYRYKTHKRVVLRRHRRDVSHLPSNDYLPPVQEAVEIAAPSNEYLAPVDNGITNESAVLADDGYRYKTQKRRVFRRH</sequence>
<reference evidence="2 3" key="1">
    <citation type="journal article" date="2007" name="Nature">
        <title>Evolution of genes and genomes on the Drosophila phylogeny.</title>
        <authorList>
            <consortium name="Drosophila 12 Genomes Consortium"/>
            <person name="Clark A.G."/>
            <person name="Eisen M.B."/>
            <person name="Smith D.R."/>
            <person name="Bergman C.M."/>
            <person name="Oliver B."/>
            <person name="Markow T.A."/>
            <person name="Kaufman T.C."/>
            <person name="Kellis M."/>
            <person name="Gelbart W."/>
            <person name="Iyer V.N."/>
            <person name="Pollard D.A."/>
            <person name="Sackton T.B."/>
            <person name="Larracuente A.M."/>
            <person name="Singh N.D."/>
            <person name="Abad J.P."/>
            <person name="Abt D.N."/>
            <person name="Adryan B."/>
            <person name="Aguade M."/>
            <person name="Akashi H."/>
            <person name="Anderson W.W."/>
            <person name="Aquadro C.F."/>
            <person name="Ardell D.H."/>
            <person name="Arguello R."/>
            <person name="Artieri C.G."/>
            <person name="Barbash D.A."/>
            <person name="Barker D."/>
            <person name="Barsanti P."/>
            <person name="Batterham P."/>
            <person name="Batzoglou S."/>
            <person name="Begun D."/>
            <person name="Bhutkar A."/>
            <person name="Blanco E."/>
            <person name="Bosak S.A."/>
            <person name="Bradley R.K."/>
            <person name="Brand A.D."/>
            <person name="Brent M.R."/>
            <person name="Brooks A.N."/>
            <person name="Brown R.H."/>
            <person name="Butlin R.K."/>
            <person name="Caggese C."/>
            <person name="Calvi B.R."/>
            <person name="Bernardo de Carvalho A."/>
            <person name="Caspi A."/>
            <person name="Castrezana S."/>
            <person name="Celniker S.E."/>
            <person name="Chang J.L."/>
            <person name="Chapple C."/>
            <person name="Chatterji S."/>
            <person name="Chinwalla A."/>
            <person name="Civetta A."/>
            <person name="Clifton S.W."/>
            <person name="Comeron J.M."/>
            <person name="Costello J.C."/>
            <person name="Coyne J.A."/>
            <person name="Daub J."/>
            <person name="David R.G."/>
            <person name="Delcher A.L."/>
            <person name="Delehaunty K."/>
            <person name="Do C.B."/>
            <person name="Ebling H."/>
            <person name="Edwards K."/>
            <person name="Eickbush T."/>
            <person name="Evans J.D."/>
            <person name="Filipski A."/>
            <person name="Findeiss S."/>
            <person name="Freyhult E."/>
            <person name="Fulton L."/>
            <person name="Fulton R."/>
            <person name="Garcia A.C."/>
            <person name="Gardiner A."/>
            <person name="Garfield D.A."/>
            <person name="Garvin B.E."/>
            <person name="Gibson G."/>
            <person name="Gilbert D."/>
            <person name="Gnerre S."/>
            <person name="Godfrey J."/>
            <person name="Good R."/>
            <person name="Gotea V."/>
            <person name="Gravely B."/>
            <person name="Greenberg A.J."/>
            <person name="Griffiths-Jones S."/>
            <person name="Gross S."/>
            <person name="Guigo R."/>
            <person name="Gustafson E.A."/>
            <person name="Haerty W."/>
            <person name="Hahn M.W."/>
            <person name="Halligan D.L."/>
            <person name="Halpern A.L."/>
            <person name="Halter G.M."/>
            <person name="Han M.V."/>
            <person name="Heger A."/>
            <person name="Hillier L."/>
            <person name="Hinrichs A.S."/>
            <person name="Holmes I."/>
            <person name="Hoskins R.A."/>
            <person name="Hubisz M.J."/>
            <person name="Hultmark D."/>
            <person name="Huntley M.A."/>
            <person name="Jaffe D.B."/>
            <person name="Jagadeeshan S."/>
            <person name="Jeck W.R."/>
            <person name="Johnson J."/>
            <person name="Jones C.D."/>
            <person name="Jordan W.C."/>
            <person name="Karpen G.H."/>
            <person name="Kataoka E."/>
            <person name="Keightley P.D."/>
            <person name="Kheradpour P."/>
            <person name="Kirkness E.F."/>
            <person name="Koerich L.B."/>
            <person name="Kristiansen K."/>
            <person name="Kudrna D."/>
            <person name="Kulathinal R.J."/>
            <person name="Kumar S."/>
            <person name="Kwok R."/>
            <person name="Lander E."/>
            <person name="Langley C.H."/>
            <person name="Lapoint R."/>
            <person name="Lazzaro B.P."/>
            <person name="Lee S.J."/>
            <person name="Levesque L."/>
            <person name="Li R."/>
            <person name="Lin C.F."/>
            <person name="Lin M.F."/>
            <person name="Lindblad-Toh K."/>
            <person name="Llopart A."/>
            <person name="Long M."/>
            <person name="Low L."/>
            <person name="Lozovsky E."/>
            <person name="Lu J."/>
            <person name="Luo M."/>
            <person name="Machado C.A."/>
            <person name="Makalowski W."/>
            <person name="Marzo M."/>
            <person name="Matsuda M."/>
            <person name="Matzkin L."/>
            <person name="McAllister B."/>
            <person name="McBride C.S."/>
            <person name="McKernan B."/>
            <person name="McKernan K."/>
            <person name="Mendez-Lago M."/>
            <person name="Minx P."/>
            <person name="Mollenhauer M.U."/>
            <person name="Montooth K."/>
            <person name="Mount S.M."/>
            <person name="Mu X."/>
            <person name="Myers E."/>
            <person name="Negre B."/>
            <person name="Newfeld S."/>
            <person name="Nielsen R."/>
            <person name="Noor M.A."/>
            <person name="O'Grady P."/>
            <person name="Pachter L."/>
            <person name="Papaceit M."/>
            <person name="Parisi M.J."/>
            <person name="Parisi M."/>
            <person name="Parts L."/>
            <person name="Pedersen J.S."/>
            <person name="Pesole G."/>
            <person name="Phillippy A.M."/>
            <person name="Ponting C.P."/>
            <person name="Pop M."/>
            <person name="Porcelli D."/>
            <person name="Powell J.R."/>
            <person name="Prohaska S."/>
            <person name="Pruitt K."/>
            <person name="Puig M."/>
            <person name="Quesneville H."/>
            <person name="Ram K.R."/>
            <person name="Rand D."/>
            <person name="Rasmussen M.D."/>
            <person name="Reed L.K."/>
            <person name="Reenan R."/>
            <person name="Reily A."/>
            <person name="Remington K.A."/>
            <person name="Rieger T.T."/>
            <person name="Ritchie M.G."/>
            <person name="Robin C."/>
            <person name="Rogers Y.H."/>
            <person name="Rohde C."/>
            <person name="Rozas J."/>
            <person name="Rubenfield M.J."/>
            <person name="Ruiz A."/>
            <person name="Russo S."/>
            <person name="Salzberg S.L."/>
            <person name="Sanchez-Gracia A."/>
            <person name="Saranga D.J."/>
            <person name="Sato H."/>
            <person name="Schaeffer S.W."/>
            <person name="Schatz M.C."/>
            <person name="Schlenke T."/>
            <person name="Schwartz R."/>
            <person name="Segarra C."/>
            <person name="Singh R.S."/>
            <person name="Sirot L."/>
            <person name="Sirota M."/>
            <person name="Sisneros N.B."/>
            <person name="Smith C.D."/>
            <person name="Smith T.F."/>
            <person name="Spieth J."/>
            <person name="Stage D.E."/>
            <person name="Stark A."/>
            <person name="Stephan W."/>
            <person name="Strausberg R.L."/>
            <person name="Strempel S."/>
            <person name="Sturgill D."/>
            <person name="Sutton G."/>
            <person name="Sutton G.G."/>
            <person name="Tao W."/>
            <person name="Teichmann S."/>
            <person name="Tobari Y.N."/>
            <person name="Tomimura Y."/>
            <person name="Tsolas J.M."/>
            <person name="Valente V.L."/>
            <person name="Venter E."/>
            <person name="Venter J.C."/>
            <person name="Vicario S."/>
            <person name="Vieira F.G."/>
            <person name="Vilella A.J."/>
            <person name="Villasante A."/>
            <person name="Walenz B."/>
            <person name="Wang J."/>
            <person name="Wasserman M."/>
            <person name="Watts T."/>
            <person name="Wilson D."/>
            <person name="Wilson R.K."/>
            <person name="Wing R.A."/>
            <person name="Wolfner M.F."/>
            <person name="Wong A."/>
            <person name="Wong G.K."/>
            <person name="Wu C.I."/>
            <person name="Wu G."/>
            <person name="Yamamoto D."/>
            <person name="Yang H.P."/>
            <person name="Yang S.P."/>
            <person name="Yorke J.A."/>
            <person name="Yoshida K."/>
            <person name="Zdobnov E."/>
            <person name="Zhang P."/>
            <person name="Zhang Y."/>
            <person name="Zimin A.V."/>
            <person name="Baldwin J."/>
            <person name="Abdouelleil A."/>
            <person name="Abdulkadir J."/>
            <person name="Abebe A."/>
            <person name="Abera B."/>
            <person name="Abreu J."/>
            <person name="Acer S.C."/>
            <person name="Aftuck L."/>
            <person name="Alexander A."/>
            <person name="An P."/>
            <person name="Anderson E."/>
            <person name="Anderson S."/>
            <person name="Arachi H."/>
            <person name="Azer M."/>
            <person name="Bachantsang P."/>
            <person name="Barry A."/>
            <person name="Bayul T."/>
            <person name="Berlin A."/>
            <person name="Bessette D."/>
            <person name="Bloom T."/>
            <person name="Blye J."/>
            <person name="Boguslavskiy L."/>
            <person name="Bonnet C."/>
            <person name="Boukhgalter B."/>
            <person name="Bourzgui I."/>
            <person name="Brown A."/>
            <person name="Cahill P."/>
            <person name="Channer S."/>
            <person name="Cheshatsang Y."/>
            <person name="Chuda L."/>
            <person name="Citroen M."/>
            <person name="Collymore A."/>
            <person name="Cooke P."/>
            <person name="Costello M."/>
            <person name="D'Aco K."/>
            <person name="Daza R."/>
            <person name="De Haan G."/>
            <person name="DeGray S."/>
            <person name="DeMaso C."/>
            <person name="Dhargay N."/>
            <person name="Dooley K."/>
            <person name="Dooley E."/>
            <person name="Doricent M."/>
            <person name="Dorje P."/>
            <person name="Dorjee K."/>
            <person name="Dupes A."/>
            <person name="Elong R."/>
            <person name="Falk J."/>
            <person name="Farina A."/>
            <person name="Faro S."/>
            <person name="Ferguson D."/>
            <person name="Fisher S."/>
            <person name="Foley C.D."/>
            <person name="Franke A."/>
            <person name="Friedrich D."/>
            <person name="Gadbois L."/>
            <person name="Gearin G."/>
            <person name="Gearin C.R."/>
            <person name="Giannoukos G."/>
            <person name="Goode T."/>
            <person name="Graham J."/>
            <person name="Grandbois E."/>
            <person name="Grewal S."/>
            <person name="Gyaltsen K."/>
            <person name="Hafez N."/>
            <person name="Hagos B."/>
            <person name="Hall J."/>
            <person name="Henson C."/>
            <person name="Hollinger A."/>
            <person name="Honan T."/>
            <person name="Huard M.D."/>
            <person name="Hughes L."/>
            <person name="Hurhula B."/>
            <person name="Husby M.E."/>
            <person name="Kamat A."/>
            <person name="Kanga B."/>
            <person name="Kashin S."/>
            <person name="Khazanovich D."/>
            <person name="Kisner P."/>
            <person name="Lance K."/>
            <person name="Lara M."/>
            <person name="Lee W."/>
            <person name="Lennon N."/>
            <person name="Letendre F."/>
            <person name="LeVine R."/>
            <person name="Lipovsky A."/>
            <person name="Liu X."/>
            <person name="Liu J."/>
            <person name="Liu S."/>
            <person name="Lokyitsang T."/>
            <person name="Lokyitsang Y."/>
            <person name="Lubonja R."/>
            <person name="Lui A."/>
            <person name="MacDonald P."/>
            <person name="Magnisalis V."/>
            <person name="Maru K."/>
            <person name="Matthews C."/>
            <person name="McCusker W."/>
            <person name="McDonough S."/>
            <person name="Mehta T."/>
            <person name="Meldrim J."/>
            <person name="Meneus L."/>
            <person name="Mihai O."/>
            <person name="Mihalev A."/>
            <person name="Mihova T."/>
            <person name="Mittelman R."/>
            <person name="Mlenga V."/>
            <person name="Montmayeur A."/>
            <person name="Mulrain L."/>
            <person name="Navidi A."/>
            <person name="Naylor J."/>
            <person name="Negash T."/>
            <person name="Nguyen T."/>
            <person name="Nguyen N."/>
            <person name="Nicol R."/>
            <person name="Norbu C."/>
            <person name="Norbu N."/>
            <person name="Novod N."/>
            <person name="O'Neill B."/>
            <person name="Osman S."/>
            <person name="Markiewicz E."/>
            <person name="Oyono O.L."/>
            <person name="Patti C."/>
            <person name="Phunkhang P."/>
            <person name="Pierre F."/>
            <person name="Priest M."/>
            <person name="Raghuraman S."/>
            <person name="Rege F."/>
            <person name="Reyes R."/>
            <person name="Rise C."/>
            <person name="Rogov P."/>
            <person name="Ross K."/>
            <person name="Ryan E."/>
            <person name="Settipalli S."/>
            <person name="Shea T."/>
            <person name="Sherpa N."/>
            <person name="Shi L."/>
            <person name="Shih D."/>
            <person name="Sparrow T."/>
            <person name="Spaulding J."/>
            <person name="Stalker J."/>
            <person name="Stange-Thomann N."/>
            <person name="Stavropoulos S."/>
            <person name="Stone C."/>
            <person name="Strader C."/>
            <person name="Tesfaye S."/>
            <person name="Thomson T."/>
            <person name="Thoulutsang Y."/>
            <person name="Thoulutsang D."/>
            <person name="Topham K."/>
            <person name="Topping I."/>
            <person name="Tsamla T."/>
            <person name="Vassiliev H."/>
            <person name="Vo A."/>
            <person name="Wangchuk T."/>
            <person name="Wangdi T."/>
            <person name="Weiand M."/>
            <person name="Wilkinson J."/>
            <person name="Wilson A."/>
            <person name="Yadav S."/>
            <person name="Young G."/>
            <person name="Yu Q."/>
            <person name="Zembek L."/>
            <person name="Zhong D."/>
            <person name="Zimmer A."/>
            <person name="Zwirko Z."/>
            <person name="Jaffe D.B."/>
            <person name="Alvarez P."/>
            <person name="Brockman W."/>
            <person name="Butler J."/>
            <person name="Chin C."/>
            <person name="Gnerre S."/>
            <person name="Grabherr M."/>
            <person name="Kleber M."/>
            <person name="Mauceli E."/>
            <person name="MacCallum I."/>
        </authorList>
    </citation>
    <scope>NUCLEOTIDE SEQUENCE [LARGE SCALE GENOMIC DNA]</scope>
    <source>
        <strain evidence="3">Tucson 14030-0811.24</strain>
    </source>
</reference>
<evidence type="ECO:0000256" key="1">
    <source>
        <dbReference type="SAM" id="Phobius"/>
    </source>
</evidence>
<keyword evidence="1" id="KW-0812">Transmembrane</keyword>
<keyword evidence="1" id="KW-1133">Transmembrane helix</keyword>
<dbReference type="InterPro" id="IPR004011">
    <property type="entry name" value="Gyr_motif"/>
</dbReference>
<gene>
    <name evidence="2" type="primary">Dwil\GK28003</name>
    <name evidence="2" type="ORF">Dwil_GK28003</name>
</gene>
<dbReference type="InterPro" id="IPR004019">
    <property type="entry name" value="YLP_motif"/>
</dbReference>
<dbReference type="InParanoid" id="A0A0Q9WPL0"/>
<dbReference type="Pfam" id="PF02757">
    <property type="entry name" value="YLP"/>
    <property type="match status" value="18"/>
</dbReference>
<keyword evidence="1" id="KW-0472">Membrane</keyword>
<dbReference type="OrthoDB" id="8013723at2759"/>
<proteinExistence type="predicted"/>
<dbReference type="GO" id="GO:0033234">
    <property type="term" value="P:negative regulation of protein sumoylation"/>
    <property type="evidence" value="ECO:0007669"/>
    <property type="project" value="InterPro"/>
</dbReference>
<dbReference type="InterPro" id="IPR043375">
    <property type="entry name" value="FSCB"/>
</dbReference>
<dbReference type="Pfam" id="PF02756">
    <property type="entry name" value="GYR"/>
    <property type="match status" value="9"/>
</dbReference>
<protein>
    <submittedName>
        <fullName evidence="2">Uncharacterized protein</fullName>
    </submittedName>
</protein>
<evidence type="ECO:0000313" key="3">
    <source>
        <dbReference type="Proteomes" id="UP000007798"/>
    </source>
</evidence>
<dbReference type="eggNOG" id="ENOG502QVCG">
    <property type="taxonomic scope" value="Eukaryota"/>
</dbReference>
<dbReference type="EMBL" id="CH963847">
    <property type="protein sequence ID" value="KRF97783.1"/>
    <property type="molecule type" value="Genomic_DNA"/>
</dbReference>
<dbReference type="AlphaFoldDB" id="A0A0Q9WPL0"/>
<dbReference type="STRING" id="7260.A0A0Q9WPL0"/>
<keyword evidence="3" id="KW-1185">Reference proteome</keyword>
<accession>A0A0Q9WPL0</accession>
<dbReference type="SMART" id="SM00713">
    <property type="entry name" value="GYR"/>
    <property type="match status" value="9"/>
</dbReference>
<dbReference type="PANTHER" id="PTHR36135">
    <property type="entry name" value="FIBROUS SHEATH CABYR-BINDING PROTEIN"/>
    <property type="match status" value="1"/>
</dbReference>
<feature type="transmembrane region" description="Helical" evidence="1">
    <location>
        <begin position="21"/>
        <end position="42"/>
    </location>
</feature>
<dbReference type="GO" id="GO:0005509">
    <property type="term" value="F:calcium ion binding"/>
    <property type="evidence" value="ECO:0007669"/>
    <property type="project" value="InterPro"/>
</dbReference>
<organism evidence="2 3">
    <name type="scientific">Drosophila willistoni</name>
    <name type="common">Fruit fly</name>
    <dbReference type="NCBI Taxonomy" id="7260"/>
    <lineage>
        <taxon>Eukaryota</taxon>
        <taxon>Metazoa</taxon>
        <taxon>Ecdysozoa</taxon>
        <taxon>Arthropoda</taxon>
        <taxon>Hexapoda</taxon>
        <taxon>Insecta</taxon>
        <taxon>Pterygota</taxon>
        <taxon>Neoptera</taxon>
        <taxon>Endopterygota</taxon>
        <taxon>Diptera</taxon>
        <taxon>Brachycera</taxon>
        <taxon>Muscomorpha</taxon>
        <taxon>Ephydroidea</taxon>
        <taxon>Drosophilidae</taxon>
        <taxon>Drosophila</taxon>
        <taxon>Sophophora</taxon>
    </lineage>
</organism>